<dbReference type="SUPFAM" id="SSF53271">
    <property type="entry name" value="PRTase-like"/>
    <property type="match status" value="1"/>
</dbReference>
<accession>A0A0W0XH20</accession>
<comment type="caution">
    <text evidence="2">The sequence shown here is derived from an EMBL/GenBank/DDBJ whole genome shotgun (WGS) entry which is preliminary data.</text>
</comment>
<dbReference type="InterPro" id="IPR029057">
    <property type="entry name" value="PRTase-like"/>
</dbReference>
<keyword evidence="2" id="KW-0328">Glycosyltransferase</keyword>
<evidence type="ECO:0000313" key="3">
    <source>
        <dbReference type="Proteomes" id="UP000054858"/>
    </source>
</evidence>
<dbReference type="Gene3D" id="3.30.1310.20">
    <property type="entry name" value="PRTase-like"/>
    <property type="match status" value="1"/>
</dbReference>
<feature type="domain" description="Phosphoribosyltransferase" evidence="1">
    <location>
        <begin position="9"/>
        <end position="179"/>
    </location>
</feature>
<dbReference type="Proteomes" id="UP000054858">
    <property type="component" value="Unassembled WGS sequence"/>
</dbReference>
<evidence type="ECO:0000259" key="1">
    <source>
        <dbReference type="Pfam" id="PF00156"/>
    </source>
</evidence>
<reference evidence="2 3" key="1">
    <citation type="submission" date="2015-11" db="EMBL/GenBank/DDBJ databases">
        <title>Genomic analysis of 38 Legionella species identifies large and diverse effector repertoires.</title>
        <authorList>
            <person name="Burstein D."/>
            <person name="Amaro F."/>
            <person name="Zusman T."/>
            <person name="Lifshitz Z."/>
            <person name="Cohen O."/>
            <person name="Gilbert J.A."/>
            <person name="Pupko T."/>
            <person name="Shuman H.A."/>
            <person name="Segal G."/>
        </authorList>
    </citation>
    <scope>NUCLEOTIDE SEQUENCE [LARGE SCALE GENOMIC DNA]</scope>
    <source>
        <strain evidence="2 3">Oak Ridge-10</strain>
    </source>
</reference>
<dbReference type="PATRIC" id="fig|29423.5.peg.342"/>
<gene>
    <name evidence="2" type="ORF">Loak_0328</name>
</gene>
<dbReference type="AlphaFoldDB" id="A0A0W0XH20"/>
<protein>
    <submittedName>
        <fullName evidence="2">Phosphoribosyltransferase</fullName>
    </submittedName>
</protein>
<proteinExistence type="predicted"/>
<dbReference type="InterPro" id="IPR000836">
    <property type="entry name" value="PRTase_dom"/>
</dbReference>
<dbReference type="Gene3D" id="3.40.50.2020">
    <property type="match status" value="1"/>
</dbReference>
<keyword evidence="2" id="KW-0808">Transferase</keyword>
<evidence type="ECO:0000313" key="2">
    <source>
        <dbReference type="EMBL" id="KTD43778.1"/>
    </source>
</evidence>
<dbReference type="RefSeq" id="WP_025384845.1">
    <property type="nucleotide sequence ID" value="NZ_LCUA01000018.1"/>
</dbReference>
<name>A0A0W0XH20_9GAMM</name>
<dbReference type="Pfam" id="PF00156">
    <property type="entry name" value="Pribosyltran"/>
    <property type="match status" value="1"/>
</dbReference>
<organism evidence="2 3">
    <name type="scientific">Legionella oakridgensis</name>
    <dbReference type="NCBI Taxonomy" id="29423"/>
    <lineage>
        <taxon>Bacteria</taxon>
        <taxon>Pseudomonadati</taxon>
        <taxon>Pseudomonadota</taxon>
        <taxon>Gammaproteobacteria</taxon>
        <taxon>Legionellales</taxon>
        <taxon>Legionellaceae</taxon>
        <taxon>Legionella</taxon>
    </lineage>
</organism>
<dbReference type="CDD" id="cd06223">
    <property type="entry name" value="PRTases_typeI"/>
    <property type="match status" value="1"/>
</dbReference>
<sequence>MDKYVNRQEAGKILASYLKSYQKNPEVIVLALPRGGVPVAYEVAAALAVPLDVFLVRKLGVPGHAELAMGAIATGNTTVFNDNILQMLHISDEAIQPVINAEKKELQRRESIYRGEKPLPNLQHKIVILIDDGIATGATVRAAIKALRKKNLAKLILAVPVAALSSYKEIAKEVDEFICPLKPVNFHAVGLWFEDFSQTSDDEVTKLLAKATQNNKSL</sequence>
<dbReference type="GO" id="GO:0016757">
    <property type="term" value="F:glycosyltransferase activity"/>
    <property type="evidence" value="ECO:0007669"/>
    <property type="project" value="UniProtKB-KW"/>
</dbReference>
<dbReference type="EMBL" id="LNYP01000006">
    <property type="protein sequence ID" value="KTD43778.1"/>
    <property type="molecule type" value="Genomic_DNA"/>
</dbReference>